<name>A0A0L0SEB6_ALLM3</name>
<dbReference type="Proteomes" id="UP000054350">
    <property type="component" value="Unassembled WGS sequence"/>
</dbReference>
<dbReference type="AlphaFoldDB" id="A0A0L0SEB6"/>
<gene>
    <name evidence="1" type="ORF">AMAG_18696</name>
</gene>
<organism evidence="1 2">
    <name type="scientific">Allomyces macrogynus (strain ATCC 38327)</name>
    <name type="common">Allomyces javanicus var. macrogynus</name>
    <dbReference type="NCBI Taxonomy" id="578462"/>
    <lineage>
        <taxon>Eukaryota</taxon>
        <taxon>Fungi</taxon>
        <taxon>Fungi incertae sedis</taxon>
        <taxon>Blastocladiomycota</taxon>
        <taxon>Blastocladiomycetes</taxon>
        <taxon>Blastocladiales</taxon>
        <taxon>Blastocladiaceae</taxon>
        <taxon>Allomyces</taxon>
    </lineage>
</organism>
<reference evidence="2" key="2">
    <citation type="submission" date="2009-11" db="EMBL/GenBank/DDBJ databases">
        <title>The Genome Sequence of Allomyces macrogynus strain ATCC 38327.</title>
        <authorList>
            <consortium name="The Broad Institute Genome Sequencing Platform"/>
            <person name="Russ C."/>
            <person name="Cuomo C."/>
            <person name="Shea T."/>
            <person name="Young S.K."/>
            <person name="Zeng Q."/>
            <person name="Koehrsen M."/>
            <person name="Haas B."/>
            <person name="Borodovsky M."/>
            <person name="Guigo R."/>
            <person name="Alvarado L."/>
            <person name="Berlin A."/>
            <person name="Borenstein D."/>
            <person name="Chen Z."/>
            <person name="Engels R."/>
            <person name="Freedman E."/>
            <person name="Gellesch M."/>
            <person name="Goldberg J."/>
            <person name="Griggs A."/>
            <person name="Gujja S."/>
            <person name="Heiman D."/>
            <person name="Hepburn T."/>
            <person name="Howarth C."/>
            <person name="Jen D."/>
            <person name="Larson L."/>
            <person name="Lewis B."/>
            <person name="Mehta T."/>
            <person name="Park D."/>
            <person name="Pearson M."/>
            <person name="Roberts A."/>
            <person name="Saif S."/>
            <person name="Shenoy N."/>
            <person name="Sisk P."/>
            <person name="Stolte C."/>
            <person name="Sykes S."/>
            <person name="Walk T."/>
            <person name="White J."/>
            <person name="Yandava C."/>
            <person name="Burger G."/>
            <person name="Gray M.W."/>
            <person name="Holland P.W.H."/>
            <person name="King N."/>
            <person name="Lang F.B.F."/>
            <person name="Roger A.J."/>
            <person name="Ruiz-Trillo I."/>
            <person name="Lander E."/>
            <person name="Nusbaum C."/>
        </authorList>
    </citation>
    <scope>NUCLEOTIDE SEQUENCE [LARGE SCALE GENOMIC DNA]</scope>
    <source>
        <strain evidence="2">ATCC 38327</strain>
    </source>
</reference>
<dbReference type="OrthoDB" id="5186at2759"/>
<keyword evidence="2" id="KW-1185">Reference proteome</keyword>
<evidence type="ECO:0000313" key="1">
    <source>
        <dbReference type="EMBL" id="KNE60826.1"/>
    </source>
</evidence>
<protein>
    <submittedName>
        <fullName evidence="1">Uncharacterized protein</fullName>
    </submittedName>
</protein>
<accession>A0A0L0SEB6</accession>
<evidence type="ECO:0000313" key="2">
    <source>
        <dbReference type="Proteomes" id="UP000054350"/>
    </source>
</evidence>
<proteinExistence type="predicted"/>
<dbReference type="VEuPathDB" id="FungiDB:AMAG_18696"/>
<dbReference type="EMBL" id="GG745337">
    <property type="protein sequence ID" value="KNE60826.1"/>
    <property type="molecule type" value="Genomic_DNA"/>
</dbReference>
<sequence>MADKKGSFSTTNGQRRVLLRIGDIASQIAVPTHQHLVPFVDPEELALTKARFTFSHCRPAWTLITAEGDPFSLIFQSVRQVLRWLLQKEKLGQDAFLLGFVDAL</sequence>
<reference evidence="1 2" key="1">
    <citation type="submission" date="2009-11" db="EMBL/GenBank/DDBJ databases">
        <title>Annotation of Allomyces macrogynus ATCC 38327.</title>
        <authorList>
            <consortium name="The Broad Institute Genome Sequencing Platform"/>
            <person name="Russ C."/>
            <person name="Cuomo C."/>
            <person name="Burger G."/>
            <person name="Gray M.W."/>
            <person name="Holland P.W.H."/>
            <person name="King N."/>
            <person name="Lang F.B.F."/>
            <person name="Roger A.J."/>
            <person name="Ruiz-Trillo I."/>
            <person name="Young S.K."/>
            <person name="Zeng Q."/>
            <person name="Gargeya S."/>
            <person name="Fitzgerald M."/>
            <person name="Haas B."/>
            <person name="Abouelleil A."/>
            <person name="Alvarado L."/>
            <person name="Arachchi H.M."/>
            <person name="Berlin A."/>
            <person name="Chapman S.B."/>
            <person name="Gearin G."/>
            <person name="Goldberg J."/>
            <person name="Griggs A."/>
            <person name="Gujja S."/>
            <person name="Hansen M."/>
            <person name="Heiman D."/>
            <person name="Howarth C."/>
            <person name="Larimer J."/>
            <person name="Lui A."/>
            <person name="MacDonald P.J.P."/>
            <person name="McCowen C."/>
            <person name="Montmayeur A."/>
            <person name="Murphy C."/>
            <person name="Neiman D."/>
            <person name="Pearson M."/>
            <person name="Priest M."/>
            <person name="Roberts A."/>
            <person name="Saif S."/>
            <person name="Shea T."/>
            <person name="Sisk P."/>
            <person name="Stolte C."/>
            <person name="Sykes S."/>
            <person name="Wortman J."/>
            <person name="Nusbaum C."/>
            <person name="Birren B."/>
        </authorList>
    </citation>
    <scope>NUCLEOTIDE SEQUENCE [LARGE SCALE GENOMIC DNA]</scope>
    <source>
        <strain evidence="1 2">ATCC 38327</strain>
    </source>
</reference>